<evidence type="ECO:0000313" key="1">
    <source>
        <dbReference type="EMBL" id="KKN76991.1"/>
    </source>
</evidence>
<dbReference type="EMBL" id="LAZR01000286">
    <property type="protein sequence ID" value="KKN76991.1"/>
    <property type="molecule type" value="Genomic_DNA"/>
</dbReference>
<dbReference type="InterPro" id="IPR023366">
    <property type="entry name" value="ATP_synth_asu-like_sf"/>
</dbReference>
<dbReference type="Gene3D" id="2.40.30.20">
    <property type="match status" value="1"/>
</dbReference>
<accession>A0A0F9VU52</accession>
<organism evidence="1">
    <name type="scientific">marine sediment metagenome</name>
    <dbReference type="NCBI Taxonomy" id="412755"/>
    <lineage>
        <taxon>unclassified sequences</taxon>
        <taxon>metagenomes</taxon>
        <taxon>ecological metagenomes</taxon>
    </lineage>
</organism>
<comment type="caution">
    <text evidence="1">The sequence shown here is derived from an EMBL/GenBank/DDBJ whole genome shotgun (WGS) entry which is preliminary data.</text>
</comment>
<proteinExistence type="predicted"/>
<name>A0A0F9VU52_9ZZZZ</name>
<protein>
    <submittedName>
        <fullName evidence="1">Uncharacterized protein</fullName>
    </submittedName>
</protein>
<dbReference type="AlphaFoldDB" id="A0A0F9VU52"/>
<reference evidence="1" key="1">
    <citation type="journal article" date="2015" name="Nature">
        <title>Complex archaea that bridge the gap between prokaryotes and eukaryotes.</title>
        <authorList>
            <person name="Spang A."/>
            <person name="Saw J.H."/>
            <person name="Jorgensen S.L."/>
            <person name="Zaremba-Niedzwiedzka K."/>
            <person name="Martijn J."/>
            <person name="Lind A.E."/>
            <person name="van Eijk R."/>
            <person name="Schleper C."/>
            <person name="Guy L."/>
            <person name="Ettema T.J."/>
        </authorList>
    </citation>
    <scope>NUCLEOTIDE SEQUENCE</scope>
</reference>
<sequence>MRYNEAYNFVENKVKKHNINVGERLLNTFFDNTVKDLGLRLVRKEDFEEFAVSGNSYVFTKENFNGQIFRVQRGTDDPLPPVEKSLLKIEAYSRGYYLDRNFTTGLITAGTSADPIKLTSVGHGLTTSYHVMLSEIIGLLNATGELSALNDLKHTITVVDDDNFSVAIDGSGYAVAWSSGGKWECVNYVLQLGATPDTGTLKVDYVAKPELRTSLASRIDLPDSLLLPCIHTVIADLYDLEGDIPVPVGDKFITLKPGDKHRTLAVRGENQYLQQKYRREITPYVLSSAMQELI</sequence>
<gene>
    <name evidence="1" type="ORF">LCGC14_0364830</name>
</gene>